<feature type="signal peptide" evidence="1">
    <location>
        <begin position="1"/>
        <end position="24"/>
    </location>
</feature>
<comment type="caution">
    <text evidence="2">The sequence shown here is derived from an EMBL/GenBank/DDBJ whole genome shotgun (WGS) entry which is preliminary data.</text>
</comment>
<organism evidence="2 3">
    <name type="scientific">Candidatus Parabacteroides intestinipullorum</name>
    <dbReference type="NCBI Taxonomy" id="2838723"/>
    <lineage>
        <taxon>Bacteria</taxon>
        <taxon>Pseudomonadati</taxon>
        <taxon>Bacteroidota</taxon>
        <taxon>Bacteroidia</taxon>
        <taxon>Bacteroidales</taxon>
        <taxon>Tannerellaceae</taxon>
        <taxon>Parabacteroides</taxon>
    </lineage>
</organism>
<evidence type="ECO:0000313" key="2">
    <source>
        <dbReference type="EMBL" id="HIX75172.1"/>
    </source>
</evidence>
<reference evidence="2" key="1">
    <citation type="journal article" date="2021" name="PeerJ">
        <title>Extensive microbial diversity within the chicken gut microbiome revealed by metagenomics and culture.</title>
        <authorList>
            <person name="Gilroy R."/>
            <person name="Ravi A."/>
            <person name="Getino M."/>
            <person name="Pursley I."/>
            <person name="Horton D.L."/>
            <person name="Alikhan N.F."/>
            <person name="Baker D."/>
            <person name="Gharbi K."/>
            <person name="Hall N."/>
            <person name="Watson M."/>
            <person name="Adriaenssens E.M."/>
            <person name="Foster-Nyarko E."/>
            <person name="Jarju S."/>
            <person name="Secka A."/>
            <person name="Antonio M."/>
            <person name="Oren A."/>
            <person name="Chaudhuri R.R."/>
            <person name="La Ragione R."/>
            <person name="Hildebrand F."/>
            <person name="Pallen M.J."/>
        </authorList>
    </citation>
    <scope>NUCLEOTIDE SEQUENCE</scope>
    <source>
        <strain evidence="2">ChiGjej6B6-14162</strain>
    </source>
</reference>
<evidence type="ECO:0000256" key="1">
    <source>
        <dbReference type="SAM" id="SignalP"/>
    </source>
</evidence>
<feature type="chain" id="PRO_5039434032" evidence="1">
    <location>
        <begin position="25"/>
        <end position="49"/>
    </location>
</feature>
<dbReference type="AlphaFoldDB" id="A0A9D1X9Z5"/>
<name>A0A9D1X9Z5_9BACT</name>
<sequence>MKLLIFSFFAALLAYSLLFTPSHKDNHAQEDRALFLVGDTLSFNSMRVE</sequence>
<keyword evidence="1" id="KW-0732">Signal</keyword>
<proteinExistence type="predicted"/>
<reference evidence="2" key="2">
    <citation type="submission" date="2021-04" db="EMBL/GenBank/DDBJ databases">
        <authorList>
            <person name="Gilroy R."/>
        </authorList>
    </citation>
    <scope>NUCLEOTIDE SEQUENCE</scope>
    <source>
        <strain evidence="2">ChiGjej6B6-14162</strain>
    </source>
</reference>
<dbReference type="EMBL" id="DXEL01000060">
    <property type="protein sequence ID" value="HIX75172.1"/>
    <property type="molecule type" value="Genomic_DNA"/>
</dbReference>
<protein>
    <submittedName>
        <fullName evidence="2">Uncharacterized protein</fullName>
    </submittedName>
</protein>
<gene>
    <name evidence="2" type="ORF">H9977_09110</name>
</gene>
<accession>A0A9D1X9Z5</accession>
<evidence type="ECO:0000313" key="3">
    <source>
        <dbReference type="Proteomes" id="UP000886740"/>
    </source>
</evidence>
<dbReference type="Proteomes" id="UP000886740">
    <property type="component" value="Unassembled WGS sequence"/>
</dbReference>